<gene>
    <name evidence="5" type="primary">g7331</name>
    <name evidence="5" type="ORF">VP750_LOCUS6274</name>
</gene>
<dbReference type="Pfam" id="PF00043">
    <property type="entry name" value="GST_C"/>
    <property type="match status" value="1"/>
</dbReference>
<name>A0ABP1FXK0_9CHLO</name>
<dbReference type="SUPFAM" id="SSF52833">
    <property type="entry name" value="Thioredoxin-like"/>
    <property type="match status" value="1"/>
</dbReference>
<proteinExistence type="inferred from homology"/>
<dbReference type="CDD" id="cd00570">
    <property type="entry name" value="GST_N_family"/>
    <property type="match status" value="1"/>
</dbReference>
<dbReference type="CDD" id="cd00299">
    <property type="entry name" value="GST_C_family"/>
    <property type="match status" value="1"/>
</dbReference>
<dbReference type="SUPFAM" id="SSF47616">
    <property type="entry name" value="GST C-terminal domain-like"/>
    <property type="match status" value="1"/>
</dbReference>
<reference evidence="5 6" key="1">
    <citation type="submission" date="2024-06" db="EMBL/GenBank/DDBJ databases">
        <authorList>
            <person name="Kraege A."/>
            <person name="Thomma B."/>
        </authorList>
    </citation>
    <scope>NUCLEOTIDE SEQUENCE [LARGE SCALE GENOMIC DNA]</scope>
</reference>
<organism evidence="5 6">
    <name type="scientific">Coccomyxa viridis</name>
    <dbReference type="NCBI Taxonomy" id="1274662"/>
    <lineage>
        <taxon>Eukaryota</taxon>
        <taxon>Viridiplantae</taxon>
        <taxon>Chlorophyta</taxon>
        <taxon>core chlorophytes</taxon>
        <taxon>Trebouxiophyceae</taxon>
        <taxon>Trebouxiophyceae incertae sedis</taxon>
        <taxon>Coccomyxaceae</taxon>
        <taxon>Coccomyxa</taxon>
    </lineage>
</organism>
<evidence type="ECO:0000256" key="1">
    <source>
        <dbReference type="RuleBase" id="RU003494"/>
    </source>
</evidence>
<dbReference type="InterPro" id="IPR036249">
    <property type="entry name" value="Thioredoxin-like_sf"/>
</dbReference>
<dbReference type="Pfam" id="PF02798">
    <property type="entry name" value="GST_N"/>
    <property type="match status" value="1"/>
</dbReference>
<dbReference type="InterPro" id="IPR004046">
    <property type="entry name" value="GST_C"/>
</dbReference>
<evidence type="ECO:0000256" key="2">
    <source>
        <dbReference type="SAM" id="MobiDB-lite"/>
    </source>
</evidence>
<comment type="caution">
    <text evidence="5">The sequence shown here is derived from an EMBL/GenBank/DDBJ whole genome shotgun (WGS) entry which is preliminary data.</text>
</comment>
<dbReference type="PROSITE" id="PS50405">
    <property type="entry name" value="GST_CTER"/>
    <property type="match status" value="1"/>
</dbReference>
<feature type="domain" description="GST C-terminal" evidence="4">
    <location>
        <begin position="88"/>
        <end position="211"/>
    </location>
</feature>
<keyword evidence="6" id="KW-1185">Reference proteome</keyword>
<dbReference type="InterPro" id="IPR040079">
    <property type="entry name" value="Glutathione_S-Trfase"/>
</dbReference>
<feature type="domain" description="GST N-terminal" evidence="3">
    <location>
        <begin position="2"/>
        <end position="83"/>
    </location>
</feature>
<evidence type="ECO:0000259" key="3">
    <source>
        <dbReference type="PROSITE" id="PS50404"/>
    </source>
</evidence>
<protein>
    <submittedName>
        <fullName evidence="5">G7331 protein</fullName>
    </submittedName>
</protein>
<dbReference type="SFLD" id="SFLDS00019">
    <property type="entry name" value="Glutathione_Transferase_(cytos"/>
    <property type="match status" value="1"/>
</dbReference>
<feature type="region of interest" description="Disordered" evidence="2">
    <location>
        <begin position="193"/>
        <end position="215"/>
    </location>
</feature>
<dbReference type="PROSITE" id="PS50404">
    <property type="entry name" value="GST_NTER"/>
    <property type="match status" value="1"/>
</dbReference>
<dbReference type="PANTHER" id="PTHR42673:SF4">
    <property type="entry name" value="MALEYLACETOACETATE ISOMERASE"/>
    <property type="match status" value="1"/>
</dbReference>
<evidence type="ECO:0000259" key="4">
    <source>
        <dbReference type="PROSITE" id="PS50405"/>
    </source>
</evidence>
<evidence type="ECO:0000313" key="6">
    <source>
        <dbReference type="Proteomes" id="UP001497392"/>
    </source>
</evidence>
<dbReference type="Proteomes" id="UP001497392">
    <property type="component" value="Unassembled WGS sequence"/>
</dbReference>
<dbReference type="InterPro" id="IPR010987">
    <property type="entry name" value="Glutathione-S-Trfase_C-like"/>
</dbReference>
<evidence type="ECO:0000313" key="5">
    <source>
        <dbReference type="EMBL" id="CAL5224615.1"/>
    </source>
</evidence>
<sequence>MAPLKLYWVSGSTPAWRVQVCMEEKGLQYESKQVEFSKKEHKGPEVMSVNPRGQVPTLLDGDIVICESVAALFYLEDAYPEHKLLPTDKKERAAAYQRTVESANLQDKVSGIVRLKMFNQNPDPEAVAKAKEALKNELKYWEDYTKSGYVAGSSFTLADTAVGPFVLALKRFGASLKEFPNVAKYADTLQSRPTFQKTTPPHWKETPNQDWLSDM</sequence>
<dbReference type="Gene3D" id="1.20.1050.10">
    <property type="match status" value="1"/>
</dbReference>
<dbReference type="InterPro" id="IPR004045">
    <property type="entry name" value="Glutathione_S-Trfase_N"/>
</dbReference>
<dbReference type="InterPro" id="IPR036282">
    <property type="entry name" value="Glutathione-S-Trfase_C_sf"/>
</dbReference>
<dbReference type="Gene3D" id="3.40.30.10">
    <property type="entry name" value="Glutaredoxin"/>
    <property type="match status" value="1"/>
</dbReference>
<accession>A0ABP1FXK0</accession>
<comment type="similarity">
    <text evidence="1">Belongs to the GST superfamily.</text>
</comment>
<dbReference type="SFLD" id="SFLDG00358">
    <property type="entry name" value="Main_(cytGST)"/>
    <property type="match status" value="1"/>
</dbReference>
<dbReference type="EMBL" id="CAXHTA020000011">
    <property type="protein sequence ID" value="CAL5224615.1"/>
    <property type="molecule type" value="Genomic_DNA"/>
</dbReference>
<dbReference type="PANTHER" id="PTHR42673">
    <property type="entry name" value="MALEYLACETOACETATE ISOMERASE"/>
    <property type="match status" value="1"/>
</dbReference>